<dbReference type="GO" id="GO:0016787">
    <property type="term" value="F:hydrolase activity"/>
    <property type="evidence" value="ECO:0007669"/>
    <property type="project" value="UniProtKB-KW"/>
</dbReference>
<dbReference type="InterPro" id="IPR018117">
    <property type="entry name" value="C5_DNA_meth_AS"/>
</dbReference>
<keyword evidence="5" id="KW-0680">Restriction system</keyword>
<keyword evidence="8" id="KW-0378">Hydrolase</keyword>
<dbReference type="Pfam" id="PF00145">
    <property type="entry name" value="DNA_methylase"/>
    <property type="match status" value="3"/>
</dbReference>
<feature type="region of interest" description="Disordered" evidence="7">
    <location>
        <begin position="253"/>
        <end position="272"/>
    </location>
</feature>
<keyword evidence="9" id="KW-1185">Reference proteome</keyword>
<name>A0ABU8N3U3_9PSEU</name>
<evidence type="ECO:0000313" key="8">
    <source>
        <dbReference type="EMBL" id="MEJ2886119.1"/>
    </source>
</evidence>
<dbReference type="PANTHER" id="PTHR10629">
    <property type="entry name" value="CYTOSINE-SPECIFIC METHYLTRANSFERASE"/>
    <property type="match status" value="1"/>
</dbReference>
<evidence type="ECO:0000256" key="2">
    <source>
        <dbReference type="ARBA" id="ARBA00022603"/>
    </source>
</evidence>
<evidence type="ECO:0000256" key="7">
    <source>
        <dbReference type="SAM" id="MobiDB-lite"/>
    </source>
</evidence>
<evidence type="ECO:0000256" key="6">
    <source>
        <dbReference type="PROSITE-ProRule" id="PRU01016"/>
    </source>
</evidence>
<dbReference type="GO" id="GO:0008168">
    <property type="term" value="F:methyltransferase activity"/>
    <property type="evidence" value="ECO:0007669"/>
    <property type="project" value="UniProtKB-KW"/>
</dbReference>
<feature type="region of interest" description="Disordered" evidence="7">
    <location>
        <begin position="298"/>
        <end position="317"/>
    </location>
</feature>
<evidence type="ECO:0000313" key="9">
    <source>
        <dbReference type="Proteomes" id="UP001370100"/>
    </source>
</evidence>
<dbReference type="PROSITE" id="PS00095">
    <property type="entry name" value="C5_MTASE_2"/>
    <property type="match status" value="1"/>
</dbReference>
<dbReference type="Gene3D" id="3.40.50.150">
    <property type="entry name" value="Vaccinia Virus protein VP39"/>
    <property type="match status" value="1"/>
</dbReference>
<evidence type="ECO:0000256" key="5">
    <source>
        <dbReference type="ARBA" id="ARBA00022747"/>
    </source>
</evidence>
<gene>
    <name evidence="8" type="ORF">WCD41_06620</name>
</gene>
<protein>
    <recommendedName>
        <fullName evidence="1">DNA (cytosine-5-)-methyltransferase</fullName>
        <ecNumber evidence="1">2.1.1.37</ecNumber>
    </recommendedName>
</protein>
<dbReference type="RefSeq" id="WP_337712607.1">
    <property type="nucleotide sequence ID" value="NZ_JBBEGL010000002.1"/>
</dbReference>
<dbReference type="EC" id="2.1.1.37" evidence="1"/>
<reference evidence="8 9" key="1">
    <citation type="submission" date="2024-03" db="EMBL/GenBank/DDBJ databases">
        <title>Actinomycetospora sp. OC33-EN06, a novel actinomycete isolated from wild orchid (Aerides multiflora).</title>
        <authorList>
            <person name="Suriyachadkun C."/>
        </authorList>
    </citation>
    <scope>NUCLEOTIDE SEQUENCE [LARGE SCALE GENOMIC DNA]</scope>
    <source>
        <strain evidence="8 9">OC33-EN06</strain>
    </source>
</reference>
<comment type="caution">
    <text evidence="8">The sequence shown here is derived from an EMBL/GenBank/DDBJ whole genome shotgun (WGS) entry which is preliminary data.</text>
</comment>
<keyword evidence="3 6" id="KW-0808">Transferase</keyword>
<evidence type="ECO:0000256" key="3">
    <source>
        <dbReference type="ARBA" id="ARBA00022679"/>
    </source>
</evidence>
<dbReference type="PROSITE" id="PS00094">
    <property type="entry name" value="C5_MTASE_1"/>
    <property type="match status" value="1"/>
</dbReference>
<dbReference type="PANTHER" id="PTHR10629:SF52">
    <property type="entry name" value="DNA (CYTOSINE-5)-METHYLTRANSFERASE 1"/>
    <property type="match status" value="1"/>
</dbReference>
<keyword evidence="4 6" id="KW-0949">S-adenosyl-L-methionine</keyword>
<evidence type="ECO:0000256" key="4">
    <source>
        <dbReference type="ARBA" id="ARBA00022691"/>
    </source>
</evidence>
<dbReference type="Proteomes" id="UP001370100">
    <property type="component" value="Unassembled WGS sequence"/>
</dbReference>
<comment type="similarity">
    <text evidence="6">Belongs to the class I-like SAM-binding methyltransferase superfamily. C5-methyltransferase family.</text>
</comment>
<evidence type="ECO:0000256" key="1">
    <source>
        <dbReference type="ARBA" id="ARBA00011975"/>
    </source>
</evidence>
<proteinExistence type="inferred from homology"/>
<dbReference type="SUPFAM" id="SSF53335">
    <property type="entry name" value="S-adenosyl-L-methionine-dependent methyltransferases"/>
    <property type="match status" value="1"/>
</dbReference>
<accession>A0ABU8N3U3</accession>
<organism evidence="8 9">
    <name type="scientific">Actinomycetospora aeridis</name>
    <dbReference type="NCBI Taxonomy" id="3129231"/>
    <lineage>
        <taxon>Bacteria</taxon>
        <taxon>Bacillati</taxon>
        <taxon>Actinomycetota</taxon>
        <taxon>Actinomycetes</taxon>
        <taxon>Pseudonocardiales</taxon>
        <taxon>Pseudonocardiaceae</taxon>
        <taxon>Actinomycetospora</taxon>
    </lineage>
</organism>
<dbReference type="EMBL" id="JBBEGL010000002">
    <property type="protein sequence ID" value="MEJ2886119.1"/>
    <property type="molecule type" value="Genomic_DNA"/>
</dbReference>
<dbReference type="Gene3D" id="3.90.120.10">
    <property type="entry name" value="DNA Methylase, subunit A, domain 2"/>
    <property type="match status" value="1"/>
</dbReference>
<dbReference type="PRINTS" id="PR00105">
    <property type="entry name" value="C5METTRFRASE"/>
</dbReference>
<dbReference type="PROSITE" id="PS51679">
    <property type="entry name" value="SAM_MT_C5"/>
    <property type="match status" value="1"/>
</dbReference>
<dbReference type="InterPro" id="IPR050390">
    <property type="entry name" value="C5-Methyltransferase"/>
</dbReference>
<sequence length="416" mass="44124">MIIDGFAGAGGWDEAIRKAGYDGPLVGIELAEAACRTAEAAGHIRVRADIAAVPVDLIGEGPVDGLVESPPCPTFSSAGSGAGRKLIALLCEAMTRMARGDGEVPAGIAEKAEAILFPHAPKPESAEEWASAQGTMSALSLQPLRWALALRPRWIALEQVPEVLPLWQHLAHVLRGLGYSVWCGVLNSADYGVPQTRRRAILIARRDGQAARAPEATHSERDDDSLFGSLPRWVSMAEALGWDGAALKRDRGRGLAERHGDRESRPMDAPAFTVTCGDGGTGTRMSWVMYTAGQTSGESAGLVPREPSEPSATITGKGTAAWVHTRPATTVCADPRIGHPGHPGHRDRAGGEAQFTRESVRVTVQEAAVLQGFRSDYPWQGTKTQQYQQVGNAIPPPLAAAVLRRLLIDQTAGVAA</sequence>
<dbReference type="InterPro" id="IPR001525">
    <property type="entry name" value="C5_MeTfrase"/>
</dbReference>
<dbReference type="GO" id="GO:0032259">
    <property type="term" value="P:methylation"/>
    <property type="evidence" value="ECO:0007669"/>
    <property type="project" value="UniProtKB-KW"/>
</dbReference>
<dbReference type="InterPro" id="IPR031303">
    <property type="entry name" value="C5_meth_CS"/>
</dbReference>
<dbReference type="InterPro" id="IPR029063">
    <property type="entry name" value="SAM-dependent_MTases_sf"/>
</dbReference>
<feature type="compositionally biased region" description="Basic and acidic residues" evidence="7">
    <location>
        <begin position="253"/>
        <end position="266"/>
    </location>
</feature>
<feature type="active site" evidence="6">
    <location>
        <position position="72"/>
    </location>
</feature>
<keyword evidence="2 6" id="KW-0489">Methyltransferase</keyword>